<dbReference type="Gene3D" id="3.20.20.210">
    <property type="match status" value="1"/>
</dbReference>
<dbReference type="InterPro" id="IPR038071">
    <property type="entry name" value="UROD/MetE-like_sf"/>
</dbReference>
<evidence type="ECO:0000313" key="2">
    <source>
        <dbReference type="Proteomes" id="UP000253490"/>
    </source>
</evidence>
<name>A0A366HWY5_9FIRM</name>
<evidence type="ECO:0000313" key="1">
    <source>
        <dbReference type="EMBL" id="RBP57953.1"/>
    </source>
</evidence>
<dbReference type="AlphaFoldDB" id="A0A366HWY5"/>
<comment type="caution">
    <text evidence="1">The sequence shown here is derived from an EMBL/GenBank/DDBJ whole genome shotgun (WGS) entry which is preliminary data.</text>
</comment>
<sequence length="461" mass="52603">MPEEKNLVQERSQIYSDFYNNKLPKRLPVAPAFPNSMIAEYGGLDPVSYQYDFTLLAKSAEDLCKVIYSDACPVAPPNIVGTRPPSIYELFGSQSFVMSRSGQVQHPEVVGMFPEEYPQLIEGGFDFLVETVIPRQHKNLSLDDSIKRSTVLEMGKTSLSNNTLDFMPIYMNLVQKFEYYPGSPFGSFSGAEAPLDFVADQLRSFSGMSIDLRRNKSLVKEACEVVLPLVYKWGIPANPHPEGSVFLPLHMPTFMREKDFIEVYMPTFKKQLQQYAALGIRPQIFCEDNWMRYLDIIYDEFPAGSMLLFEYGDPKTIKDKLGKKFMLSGLFPISSLRTDTPAQIIDRAKKFLDIMMPGGGYLFSFDKNPLAAKDANIETWAALNEFLRDYMVYDNPGESFGTPLNSEGFVRDYNVIPEVESKYLFNWEDHKAKYPHTPDLAKAKFEKMSNDIFLSYMNLLI</sequence>
<dbReference type="Proteomes" id="UP000253490">
    <property type="component" value="Unassembled WGS sequence"/>
</dbReference>
<evidence type="ECO:0008006" key="3">
    <source>
        <dbReference type="Google" id="ProtNLM"/>
    </source>
</evidence>
<organism evidence="1 2">
    <name type="scientific">Alkalibaculum bacchi</name>
    <dbReference type="NCBI Taxonomy" id="645887"/>
    <lineage>
        <taxon>Bacteria</taxon>
        <taxon>Bacillati</taxon>
        <taxon>Bacillota</taxon>
        <taxon>Clostridia</taxon>
        <taxon>Eubacteriales</taxon>
        <taxon>Eubacteriaceae</taxon>
        <taxon>Alkalibaculum</taxon>
    </lineage>
</organism>
<gene>
    <name evidence="1" type="ORF">DES36_12625</name>
</gene>
<keyword evidence="2" id="KW-1185">Reference proteome</keyword>
<accession>A0A366HWY5</accession>
<reference evidence="1 2" key="1">
    <citation type="submission" date="2018-06" db="EMBL/GenBank/DDBJ databases">
        <title>Genomic Encyclopedia of Type Strains, Phase IV (KMG-IV): sequencing the most valuable type-strain genomes for metagenomic binning, comparative biology and taxonomic classification.</title>
        <authorList>
            <person name="Goeker M."/>
        </authorList>
    </citation>
    <scope>NUCLEOTIDE SEQUENCE [LARGE SCALE GENOMIC DNA]</scope>
    <source>
        <strain evidence="1 2">DSM 22112</strain>
    </source>
</reference>
<dbReference type="RefSeq" id="WP_113921803.1">
    <property type="nucleotide sequence ID" value="NZ_QNRX01000026.1"/>
</dbReference>
<protein>
    <recommendedName>
        <fullName evidence="3">Uroporphyrinogen decarboxylase</fullName>
    </recommendedName>
</protein>
<dbReference type="EMBL" id="QNRX01000026">
    <property type="protein sequence ID" value="RBP57953.1"/>
    <property type="molecule type" value="Genomic_DNA"/>
</dbReference>
<dbReference type="SUPFAM" id="SSF51726">
    <property type="entry name" value="UROD/MetE-like"/>
    <property type="match status" value="1"/>
</dbReference>
<dbReference type="OrthoDB" id="9813603at2"/>
<proteinExistence type="predicted"/>